<protein>
    <submittedName>
        <fullName evidence="2">GNAT family N-acetyltransferase</fullName>
    </submittedName>
</protein>
<keyword evidence="2" id="KW-0808">Transferase</keyword>
<dbReference type="GO" id="GO:0016747">
    <property type="term" value="F:acyltransferase activity, transferring groups other than amino-acyl groups"/>
    <property type="evidence" value="ECO:0007669"/>
    <property type="project" value="InterPro"/>
</dbReference>
<dbReference type="InterPro" id="IPR016181">
    <property type="entry name" value="Acyl_CoA_acyltransferase"/>
</dbReference>
<feature type="domain" description="N-acetyltransferase" evidence="1">
    <location>
        <begin position="141"/>
        <end position="270"/>
    </location>
</feature>
<dbReference type="AlphaFoldDB" id="A0A858RQU4"/>
<dbReference type="EMBL" id="CP051774">
    <property type="protein sequence ID" value="QJE98904.1"/>
    <property type="molecule type" value="Genomic_DNA"/>
</dbReference>
<dbReference type="PROSITE" id="PS51186">
    <property type="entry name" value="GNAT"/>
    <property type="match status" value="1"/>
</dbReference>
<dbReference type="KEGG" id="luo:HHL09_25025"/>
<evidence type="ECO:0000313" key="2">
    <source>
        <dbReference type="EMBL" id="QJE98904.1"/>
    </source>
</evidence>
<evidence type="ECO:0000313" key="3">
    <source>
        <dbReference type="Proteomes" id="UP000501812"/>
    </source>
</evidence>
<dbReference type="Proteomes" id="UP000501812">
    <property type="component" value="Chromosome"/>
</dbReference>
<dbReference type="InterPro" id="IPR000182">
    <property type="entry name" value="GNAT_dom"/>
</dbReference>
<dbReference type="Gene3D" id="3.40.630.30">
    <property type="match status" value="1"/>
</dbReference>
<dbReference type="Pfam" id="PF00583">
    <property type="entry name" value="Acetyltransf_1"/>
    <property type="match status" value="1"/>
</dbReference>
<reference evidence="2 3" key="1">
    <citation type="submission" date="2020-04" db="EMBL/GenBank/DDBJ databases">
        <title>Luteolibacter sp. G-1-1-1 isolated from soil.</title>
        <authorList>
            <person name="Dahal R.H."/>
        </authorList>
    </citation>
    <scope>NUCLEOTIDE SEQUENCE [LARGE SCALE GENOMIC DNA]</scope>
    <source>
        <strain evidence="2 3">G-1-1-1</strain>
    </source>
</reference>
<name>A0A858RQU4_9BACT</name>
<gene>
    <name evidence="2" type="ORF">HHL09_25025</name>
</gene>
<keyword evidence="3" id="KW-1185">Reference proteome</keyword>
<proteinExistence type="predicted"/>
<evidence type="ECO:0000259" key="1">
    <source>
        <dbReference type="PROSITE" id="PS51186"/>
    </source>
</evidence>
<dbReference type="RefSeq" id="WP_169457390.1">
    <property type="nucleotide sequence ID" value="NZ_CP051774.1"/>
</dbReference>
<dbReference type="CDD" id="cd04301">
    <property type="entry name" value="NAT_SF"/>
    <property type="match status" value="1"/>
</dbReference>
<organism evidence="2 3">
    <name type="scientific">Luteolibacter luteus</name>
    <dbReference type="NCBI Taxonomy" id="2728835"/>
    <lineage>
        <taxon>Bacteria</taxon>
        <taxon>Pseudomonadati</taxon>
        <taxon>Verrucomicrobiota</taxon>
        <taxon>Verrucomicrobiia</taxon>
        <taxon>Verrucomicrobiales</taxon>
        <taxon>Verrucomicrobiaceae</taxon>
        <taxon>Luteolibacter</taxon>
    </lineage>
</organism>
<accession>A0A858RQU4</accession>
<sequence length="270" mass="28810">MPRRKSGRFHRGHAQIGCLTLLPAIAIPTLIRLAAAMLGKDTLAKADAYWAGEMGLLADELFRESLHVRPHGERLADYNGIFALFRNGRTAISHPADRPDVLRACLPEVLFDPALFAAGFPGKMVIGPASIAYAEALEASSKAQPLTASHHLQAQALRDACTESEWVHGGCELGEVVASGVFADGRLVALASYEIWDGSIAHISIVSHPEHRGQGHGRTAVAHVAKRALEARLVPQYRTLIANAPSIRIAGSLGFIPYATSVAVRLGTPG</sequence>
<dbReference type="SUPFAM" id="SSF55729">
    <property type="entry name" value="Acyl-CoA N-acyltransferases (Nat)"/>
    <property type="match status" value="1"/>
</dbReference>